<evidence type="ECO:0000313" key="2">
    <source>
        <dbReference type="Proteomes" id="UP001296104"/>
    </source>
</evidence>
<evidence type="ECO:0000313" key="1">
    <source>
        <dbReference type="EMBL" id="CAK3919356.1"/>
    </source>
</evidence>
<keyword evidence="2" id="KW-1185">Reference proteome</keyword>
<proteinExistence type="predicted"/>
<dbReference type="AlphaFoldDB" id="A0AAI9E8V7"/>
<sequence length="121" mass="13419">MSPPGLGPFWRVLEHIKAEYAHAKGMVVGLGYIEDGGRTPPPGQWCLEYCTARARGAEMGYVDESCLCGYEKDALKREVAGRRVGKSALGKRQSFASNGWDEQDEFGMKDVACESYCDRVY</sequence>
<accession>A0AAI9E8V7</accession>
<dbReference type="EMBL" id="CAVMBE010000012">
    <property type="protein sequence ID" value="CAK3919356.1"/>
    <property type="molecule type" value="Genomic_DNA"/>
</dbReference>
<comment type="caution">
    <text evidence="1">The sequence shown here is derived from an EMBL/GenBank/DDBJ whole genome shotgun (WGS) entry which is preliminary data.</text>
</comment>
<protein>
    <submittedName>
        <fullName evidence="1">Uncharacterized protein</fullName>
    </submittedName>
</protein>
<gene>
    <name evidence="1" type="ORF">LECACI_7A002750</name>
</gene>
<dbReference type="Proteomes" id="UP001296104">
    <property type="component" value="Unassembled WGS sequence"/>
</dbReference>
<reference evidence="1" key="1">
    <citation type="submission" date="2023-11" db="EMBL/GenBank/DDBJ databases">
        <authorList>
            <person name="Alioto T."/>
            <person name="Alioto T."/>
            <person name="Gomez Garrido J."/>
        </authorList>
    </citation>
    <scope>NUCLEOTIDE SEQUENCE</scope>
</reference>
<name>A0AAI9E8V7_9PEZI</name>
<organism evidence="1 2">
    <name type="scientific">Lecanosticta acicola</name>
    <dbReference type="NCBI Taxonomy" id="111012"/>
    <lineage>
        <taxon>Eukaryota</taxon>
        <taxon>Fungi</taxon>
        <taxon>Dikarya</taxon>
        <taxon>Ascomycota</taxon>
        <taxon>Pezizomycotina</taxon>
        <taxon>Dothideomycetes</taxon>
        <taxon>Dothideomycetidae</taxon>
        <taxon>Mycosphaerellales</taxon>
        <taxon>Mycosphaerellaceae</taxon>
        <taxon>Lecanosticta</taxon>
    </lineage>
</organism>